<evidence type="ECO:0000256" key="5">
    <source>
        <dbReference type="ARBA" id="ARBA00022679"/>
    </source>
</evidence>
<feature type="domain" description="Trehalose synthase N-terminal" evidence="8">
    <location>
        <begin position="44"/>
        <end position="195"/>
    </location>
</feature>
<protein>
    <submittedName>
        <fullName evidence="9">Glycosyltransferase</fullName>
        <ecNumber evidence="9">2.4.-.-</ecNumber>
    </submittedName>
</protein>
<keyword evidence="5 9" id="KW-0808">Transferase</keyword>
<dbReference type="SUPFAM" id="SSF53756">
    <property type="entry name" value="UDP-Glycosyltransferase/glycogen phosphorylase"/>
    <property type="match status" value="1"/>
</dbReference>
<evidence type="ECO:0000256" key="6">
    <source>
        <dbReference type="ARBA" id="ARBA00023277"/>
    </source>
</evidence>
<dbReference type="InterPro" id="IPR052078">
    <property type="entry name" value="Trehalose_Metab_GTase"/>
</dbReference>
<evidence type="ECO:0000256" key="1">
    <source>
        <dbReference type="ARBA" id="ARBA00009481"/>
    </source>
</evidence>
<feature type="domain" description="Glycosyl transferase family 1" evidence="7">
    <location>
        <begin position="361"/>
        <end position="447"/>
    </location>
</feature>
<dbReference type="PANTHER" id="PTHR47779">
    <property type="entry name" value="SYNTHASE (CCG-9), PUTATIVE (AFU_ORTHOLOGUE AFUA_3G12100)-RELATED"/>
    <property type="match status" value="1"/>
</dbReference>
<dbReference type="EC" id="2.4.-.-" evidence="9"/>
<proteinExistence type="inferred from homology"/>
<dbReference type="Proteomes" id="UP001316184">
    <property type="component" value="Chromosome"/>
</dbReference>
<reference evidence="9 10" key="1">
    <citation type="submission" date="2022-08" db="EMBL/GenBank/DDBJ databases">
        <title>novel species in genus Aeromicrobium.</title>
        <authorList>
            <person name="Ye L."/>
        </authorList>
    </citation>
    <scope>NUCLEOTIDE SEQUENCE [LARGE SCALE GENOMIC DNA]</scope>
    <source>
        <strain evidence="10">zg-Y1379</strain>
    </source>
</reference>
<name>A0ABY5MES4_9ACTN</name>
<keyword evidence="6" id="KW-0119">Carbohydrate metabolism</keyword>
<gene>
    <name evidence="9" type="ORF">NQV15_08925</name>
</gene>
<sequence>MHEVHIDPTSLERLARLLDPERAERLEGSAAIARRILDGRVVWNVSATASGGGVAEMLTTLLAYTRGAGVETRWLVLDGNPGFFRITKRLHNVLHGLPGDGGPLGDAERAEYESVLADNLQPLRSLVRAGDIVLLHDPQAAGLAAGLRALGAHVVWRCHIGRDTPTELTDLGWSFLEPYVDAAQATIFSREAYAPPWLDRRRARIIPPSLDPFSTKNVDLPPADVDAVLRHAGLVSRPAARGSLAFDRRDGTTGTVRAHRHLFAAGDQVPADARVVLQVSRWDRLKDMAGVMTAFAAGLPGLPSDAHLMLVGPEASGVSDDPEGAEVLAECVALWTKQPLDVRERVHLVVLPMDDVGENAHLVNALQRHASVVVQKSLVEGFGLTVTEAMWKNRPVVASAVGGIRDQIADGEDGLLLADPGDLGGFVHLIATVLDDDHLAQRLGEAAGRTVRDRYLGDRNLIQYVDLFSELLGE</sequence>
<dbReference type="EMBL" id="CP102173">
    <property type="protein sequence ID" value="UUP15419.1"/>
    <property type="molecule type" value="Genomic_DNA"/>
</dbReference>
<accession>A0ABY5MES4</accession>
<evidence type="ECO:0000256" key="3">
    <source>
        <dbReference type="ARBA" id="ARBA00022526"/>
    </source>
</evidence>
<dbReference type="GO" id="GO:0016757">
    <property type="term" value="F:glycosyltransferase activity"/>
    <property type="evidence" value="ECO:0007669"/>
    <property type="project" value="UniProtKB-KW"/>
</dbReference>
<evidence type="ECO:0000259" key="8">
    <source>
        <dbReference type="Pfam" id="PF21269"/>
    </source>
</evidence>
<evidence type="ECO:0000256" key="4">
    <source>
        <dbReference type="ARBA" id="ARBA00022676"/>
    </source>
</evidence>
<keyword evidence="3" id="KW-0313">Glucose metabolism</keyword>
<evidence type="ECO:0000256" key="2">
    <source>
        <dbReference type="ARBA" id="ARBA00011738"/>
    </source>
</evidence>
<dbReference type="PANTHER" id="PTHR47779:SF1">
    <property type="entry name" value="SYNTHASE (CCG-9), PUTATIVE (AFU_ORTHOLOGUE AFUA_3G12100)-RELATED"/>
    <property type="match status" value="1"/>
</dbReference>
<evidence type="ECO:0000259" key="7">
    <source>
        <dbReference type="Pfam" id="PF00534"/>
    </source>
</evidence>
<dbReference type="Gene3D" id="3.40.50.2000">
    <property type="entry name" value="Glycogen Phosphorylase B"/>
    <property type="match status" value="2"/>
</dbReference>
<organism evidence="9 10">
    <name type="scientific">Aeromicrobium wangtongii</name>
    <dbReference type="NCBI Taxonomy" id="2969247"/>
    <lineage>
        <taxon>Bacteria</taxon>
        <taxon>Bacillati</taxon>
        <taxon>Actinomycetota</taxon>
        <taxon>Actinomycetes</taxon>
        <taxon>Propionibacteriales</taxon>
        <taxon>Nocardioidaceae</taxon>
        <taxon>Aeromicrobium</taxon>
    </lineage>
</organism>
<dbReference type="InterPro" id="IPR049438">
    <property type="entry name" value="TreT_GT1"/>
</dbReference>
<comment type="similarity">
    <text evidence="1">Belongs to the glycosyltransferase group 1 family. Glycosyltransferase 4 subfamily.</text>
</comment>
<evidence type="ECO:0000313" key="9">
    <source>
        <dbReference type="EMBL" id="UUP15419.1"/>
    </source>
</evidence>
<keyword evidence="4 9" id="KW-0328">Glycosyltransferase</keyword>
<comment type="subunit">
    <text evidence="2">Homodimer.</text>
</comment>
<dbReference type="Pfam" id="PF00534">
    <property type="entry name" value="Glycos_transf_1"/>
    <property type="match status" value="1"/>
</dbReference>
<dbReference type="RefSeq" id="WP_232399471.1">
    <property type="nucleotide sequence ID" value="NZ_CP102173.1"/>
</dbReference>
<dbReference type="InterPro" id="IPR001296">
    <property type="entry name" value="Glyco_trans_1"/>
</dbReference>
<dbReference type="Pfam" id="PF21269">
    <property type="entry name" value="TreT_GT1"/>
    <property type="match status" value="1"/>
</dbReference>
<evidence type="ECO:0000313" key="10">
    <source>
        <dbReference type="Proteomes" id="UP001316184"/>
    </source>
</evidence>
<keyword evidence="10" id="KW-1185">Reference proteome</keyword>